<evidence type="ECO:0000313" key="3">
    <source>
        <dbReference type="EMBL" id="BDZ48747.1"/>
    </source>
</evidence>
<name>A0ABM8GK55_9MICO</name>
<dbReference type="Gene3D" id="2.30.110.10">
    <property type="entry name" value="Electron Transport, Fmn-binding Protein, Chain A"/>
    <property type="match status" value="1"/>
</dbReference>
<evidence type="ECO:0000256" key="1">
    <source>
        <dbReference type="ARBA" id="ARBA00008710"/>
    </source>
</evidence>
<organism evidence="3 4">
    <name type="scientific">Frondihabitans sucicola</name>
    <dbReference type="NCBI Taxonomy" id="1268041"/>
    <lineage>
        <taxon>Bacteria</taxon>
        <taxon>Bacillati</taxon>
        <taxon>Actinomycetota</taxon>
        <taxon>Actinomycetes</taxon>
        <taxon>Micrococcales</taxon>
        <taxon>Microbacteriaceae</taxon>
        <taxon>Frondihabitans</taxon>
    </lineage>
</organism>
<dbReference type="Proteomes" id="UP001321486">
    <property type="component" value="Chromosome"/>
</dbReference>
<evidence type="ECO:0000313" key="4">
    <source>
        <dbReference type="Proteomes" id="UP001321486"/>
    </source>
</evidence>
<dbReference type="PANTHER" id="PTHR39428:SF1">
    <property type="entry name" value="F420H(2)-DEPENDENT QUINONE REDUCTASE RV1261C"/>
    <property type="match status" value="1"/>
</dbReference>
<protein>
    <submittedName>
        <fullName evidence="3">Nitroreductase</fullName>
    </submittedName>
</protein>
<gene>
    <name evidence="3" type="ORF">GCM10025867_09880</name>
</gene>
<sequence length="144" mass="16050">MATAEKLHGPEHVARYLETDGEDGYEWREGTTILLLTTTGRKSGEDRTNALIFRPWNDAYLVVASKGGDDAPPAWFLNIESDPAVTVQVKADRFEANARVATAEEKPALWKIMAEAWPAYDDYQRKTDREIPVVVLERTAGADA</sequence>
<dbReference type="PANTHER" id="PTHR39428">
    <property type="entry name" value="F420H(2)-DEPENDENT QUINONE REDUCTASE RV1261C"/>
    <property type="match status" value="1"/>
</dbReference>
<proteinExistence type="inferred from homology"/>
<accession>A0ABM8GK55</accession>
<dbReference type="Pfam" id="PF04075">
    <property type="entry name" value="F420H2_quin_red"/>
    <property type="match status" value="1"/>
</dbReference>
<evidence type="ECO:0000256" key="2">
    <source>
        <dbReference type="ARBA" id="ARBA00049106"/>
    </source>
</evidence>
<dbReference type="InterPro" id="IPR004378">
    <property type="entry name" value="F420H2_quin_Rdtase"/>
</dbReference>
<dbReference type="NCBIfam" id="TIGR00026">
    <property type="entry name" value="hi_GC_TIGR00026"/>
    <property type="match status" value="1"/>
</dbReference>
<reference evidence="4" key="1">
    <citation type="journal article" date="2019" name="Int. J. Syst. Evol. Microbiol.">
        <title>The Global Catalogue of Microorganisms (GCM) 10K type strain sequencing project: providing services to taxonomists for standard genome sequencing and annotation.</title>
        <authorList>
            <consortium name="The Broad Institute Genomics Platform"/>
            <consortium name="The Broad Institute Genome Sequencing Center for Infectious Disease"/>
            <person name="Wu L."/>
            <person name="Ma J."/>
        </authorList>
    </citation>
    <scope>NUCLEOTIDE SEQUENCE [LARGE SCALE GENOMIC DNA]</scope>
    <source>
        <strain evidence="4">NBRC 108728</strain>
    </source>
</reference>
<comment type="similarity">
    <text evidence="1">Belongs to the F420H(2)-dependent quinone reductase family.</text>
</comment>
<keyword evidence="4" id="KW-1185">Reference proteome</keyword>
<dbReference type="InterPro" id="IPR012349">
    <property type="entry name" value="Split_barrel_FMN-bd"/>
</dbReference>
<dbReference type="RefSeq" id="WP_286345678.1">
    <property type="nucleotide sequence ID" value="NZ_AP027732.1"/>
</dbReference>
<dbReference type="EMBL" id="AP027732">
    <property type="protein sequence ID" value="BDZ48747.1"/>
    <property type="molecule type" value="Genomic_DNA"/>
</dbReference>
<comment type="catalytic activity">
    <reaction evidence="2">
        <text>oxidized coenzyme F420-(gamma-L-Glu)(n) + a quinol + H(+) = reduced coenzyme F420-(gamma-L-Glu)(n) + a quinone</text>
        <dbReference type="Rhea" id="RHEA:39663"/>
        <dbReference type="Rhea" id="RHEA-COMP:12939"/>
        <dbReference type="Rhea" id="RHEA-COMP:14378"/>
        <dbReference type="ChEBI" id="CHEBI:15378"/>
        <dbReference type="ChEBI" id="CHEBI:24646"/>
        <dbReference type="ChEBI" id="CHEBI:132124"/>
        <dbReference type="ChEBI" id="CHEBI:133980"/>
        <dbReference type="ChEBI" id="CHEBI:139511"/>
    </reaction>
</comment>